<dbReference type="GO" id="GO:0042597">
    <property type="term" value="C:periplasmic space"/>
    <property type="evidence" value="ECO:0007669"/>
    <property type="project" value="UniProtKB-SubCell"/>
</dbReference>
<organism evidence="9 10">
    <name type="scientific">Lysobacter concretionis Ko07 = DSM 16239</name>
    <dbReference type="NCBI Taxonomy" id="1122185"/>
    <lineage>
        <taxon>Bacteria</taxon>
        <taxon>Pseudomonadati</taxon>
        <taxon>Pseudomonadota</taxon>
        <taxon>Gammaproteobacteria</taxon>
        <taxon>Lysobacterales</taxon>
        <taxon>Lysobacteraceae</taxon>
        <taxon>Novilysobacter</taxon>
    </lineage>
</organism>
<dbReference type="Proteomes" id="UP000030017">
    <property type="component" value="Unassembled WGS sequence"/>
</dbReference>
<dbReference type="InterPro" id="IPR017585">
    <property type="entry name" value="SAF_FlgA"/>
</dbReference>
<dbReference type="Gene3D" id="3.90.1210.10">
    <property type="entry name" value="Antifreeze-like/N-acetylneuraminic acid synthase C-terminal domain"/>
    <property type="match status" value="1"/>
</dbReference>
<proteinExistence type="inferred from homology"/>
<name>A0A0A0EMI5_9GAMM</name>
<dbReference type="NCBIfam" id="TIGR03170">
    <property type="entry name" value="flgA_cterm"/>
    <property type="match status" value="1"/>
</dbReference>
<evidence type="ECO:0000256" key="5">
    <source>
        <dbReference type="ARBA" id="ARBA00022764"/>
    </source>
</evidence>
<reference evidence="9 10" key="1">
    <citation type="submission" date="2013-08" db="EMBL/GenBank/DDBJ databases">
        <title>Genome sequencing of Lysobacter.</title>
        <authorList>
            <person name="Zhang S."/>
            <person name="Wang G."/>
        </authorList>
    </citation>
    <scope>NUCLEOTIDE SEQUENCE [LARGE SCALE GENOMIC DNA]</scope>
    <source>
        <strain evidence="9 10">Ko07</strain>
    </source>
</reference>
<comment type="caution">
    <text evidence="9">The sequence shown here is derived from an EMBL/GenBank/DDBJ whole genome shotgun (WGS) entry which is preliminary data.</text>
</comment>
<evidence type="ECO:0000256" key="2">
    <source>
        <dbReference type="ARBA" id="ARBA00010474"/>
    </source>
</evidence>
<dbReference type="EMBL" id="AVPS01000006">
    <property type="protein sequence ID" value="KGM51495.1"/>
    <property type="molecule type" value="Genomic_DNA"/>
</dbReference>
<dbReference type="SMART" id="SM00858">
    <property type="entry name" value="SAF"/>
    <property type="match status" value="1"/>
</dbReference>
<keyword evidence="10" id="KW-1185">Reference proteome</keyword>
<dbReference type="AlphaFoldDB" id="A0A0A0EMI5"/>
<keyword evidence="7" id="KW-1005">Bacterial flagellum biogenesis</keyword>
<dbReference type="GO" id="GO:0044780">
    <property type="term" value="P:bacterial-type flagellum assembly"/>
    <property type="evidence" value="ECO:0007669"/>
    <property type="project" value="InterPro"/>
</dbReference>
<dbReference type="Gene3D" id="2.30.30.760">
    <property type="match status" value="1"/>
</dbReference>
<comment type="function">
    <text evidence="6 7">Involved in the assembly process of the P-ring formation. It may associate with FlgF on the rod constituting a structure essential for the P-ring assembly or may act as a modulator protein for the P-ring assembly.</text>
</comment>
<protein>
    <recommendedName>
        <fullName evidence="3 7">Flagella basal body P-ring formation protein FlgA</fullName>
    </recommendedName>
</protein>
<feature type="domain" description="SAF" evidence="8">
    <location>
        <begin position="90"/>
        <end position="152"/>
    </location>
</feature>
<gene>
    <name evidence="9" type="ORF">N792_10175</name>
</gene>
<dbReference type="InterPro" id="IPR013974">
    <property type="entry name" value="SAF"/>
</dbReference>
<evidence type="ECO:0000259" key="8">
    <source>
        <dbReference type="SMART" id="SM00858"/>
    </source>
</evidence>
<comment type="similarity">
    <text evidence="2 7">Belongs to the FlgA family.</text>
</comment>
<evidence type="ECO:0000256" key="7">
    <source>
        <dbReference type="RuleBase" id="RU362063"/>
    </source>
</evidence>
<dbReference type="Pfam" id="PF13144">
    <property type="entry name" value="ChapFlgA"/>
    <property type="match status" value="1"/>
</dbReference>
<comment type="subcellular location">
    <subcellularLocation>
        <location evidence="1 7">Periplasm</location>
    </subcellularLocation>
</comment>
<dbReference type="eggNOG" id="COG1261">
    <property type="taxonomic scope" value="Bacteria"/>
</dbReference>
<dbReference type="InterPro" id="IPR039246">
    <property type="entry name" value="Flagellar_FlgA"/>
</dbReference>
<evidence type="ECO:0000256" key="3">
    <source>
        <dbReference type="ARBA" id="ARBA00014754"/>
    </source>
</evidence>
<keyword evidence="4" id="KW-0732">Signal</keyword>
<evidence type="ECO:0000313" key="10">
    <source>
        <dbReference type="Proteomes" id="UP000030017"/>
    </source>
</evidence>
<sequence length="215" mass="21985">MVLAFIVSVAAAPLSATEGTTDPAAIREAALAALGVTGTGSEAMVDSALRLAACSTALQARPTGPRTVEVHCGDAPGWRVYVPVRVRKEADVVVLTRPVPAGQPITAEHIAMGRRDIAGAGAAVFDDPVEVIGMTAVQGLVPGSALTRTDLANGSLLKRGDPVMLVSRVGGVEVRMSGRALGRAAPGETVAVENLGSRRIIRGRLVGDGLVEVVR</sequence>
<dbReference type="CDD" id="cd11614">
    <property type="entry name" value="SAF_CpaB_FlgA_like"/>
    <property type="match status" value="1"/>
</dbReference>
<evidence type="ECO:0000256" key="6">
    <source>
        <dbReference type="ARBA" id="ARBA00025643"/>
    </source>
</evidence>
<accession>A0A0A0EMI5</accession>
<keyword evidence="5 7" id="KW-0574">Periplasm</keyword>
<dbReference type="PANTHER" id="PTHR36307">
    <property type="entry name" value="FLAGELLA BASAL BODY P-RING FORMATION PROTEIN FLGA"/>
    <property type="match status" value="1"/>
</dbReference>
<dbReference type="PANTHER" id="PTHR36307:SF1">
    <property type="entry name" value="FLAGELLA BASAL BODY P-RING FORMATION PROTEIN FLGA"/>
    <property type="match status" value="1"/>
</dbReference>
<evidence type="ECO:0000313" key="9">
    <source>
        <dbReference type="EMBL" id="KGM51495.1"/>
    </source>
</evidence>
<evidence type="ECO:0000256" key="4">
    <source>
        <dbReference type="ARBA" id="ARBA00022729"/>
    </source>
</evidence>
<dbReference type="STRING" id="1122185.N792_10175"/>
<evidence type="ECO:0000256" key="1">
    <source>
        <dbReference type="ARBA" id="ARBA00004418"/>
    </source>
</evidence>